<reference evidence="1 2" key="1">
    <citation type="submission" date="2018-06" db="EMBL/GenBank/DDBJ databases">
        <authorList>
            <consortium name="Pathogen Informatics"/>
            <person name="Doyle S."/>
        </authorList>
    </citation>
    <scope>NUCLEOTIDE SEQUENCE [LARGE SCALE GENOMIC DNA]</scope>
    <source>
        <strain evidence="1 2">NCTC13063</strain>
    </source>
</reference>
<dbReference type="RefSeq" id="WP_115152929.1">
    <property type="nucleotide sequence ID" value="NZ_JAHXQX010000022.1"/>
</dbReference>
<organism evidence="1 2">
    <name type="scientific">Segatella buccae</name>
    <dbReference type="NCBI Taxonomy" id="28126"/>
    <lineage>
        <taxon>Bacteria</taxon>
        <taxon>Pseudomonadati</taxon>
        <taxon>Bacteroidota</taxon>
        <taxon>Bacteroidia</taxon>
        <taxon>Bacteroidales</taxon>
        <taxon>Prevotellaceae</taxon>
        <taxon>Segatella</taxon>
    </lineage>
</organism>
<protein>
    <recommendedName>
        <fullName evidence="3">DUF3168 domain-containing protein</fullName>
    </recommendedName>
</protein>
<proteinExistence type="predicted"/>
<evidence type="ECO:0000313" key="1">
    <source>
        <dbReference type="EMBL" id="SUB78811.1"/>
    </source>
</evidence>
<dbReference type="EMBL" id="UGTJ01000001">
    <property type="protein sequence ID" value="SUB78811.1"/>
    <property type="molecule type" value="Genomic_DNA"/>
</dbReference>
<sequence>MSSLQIGKAIYAILARNNINKVFPLVADEGTTFPFVVYKRSGLEPSDTKDRYNFSELVTLDIIVAANTYEESISLAERIKDILEHSRGAYNGINIGGITLDDADEDYLEDTFIQKLTFKIEIK</sequence>
<evidence type="ECO:0008006" key="3">
    <source>
        <dbReference type="Google" id="ProtNLM"/>
    </source>
</evidence>
<name>A0AAQ1UFL4_9BACT</name>
<evidence type="ECO:0000313" key="2">
    <source>
        <dbReference type="Proteomes" id="UP000255283"/>
    </source>
</evidence>
<dbReference type="Gene3D" id="3.30.2000.30">
    <property type="match status" value="1"/>
</dbReference>
<gene>
    <name evidence="1" type="ORF">NCTC13063_00057</name>
</gene>
<dbReference type="InterPro" id="IPR053745">
    <property type="entry name" value="Viral_Tail_Comp_sf"/>
</dbReference>
<comment type="caution">
    <text evidence="1">The sequence shown here is derived from an EMBL/GenBank/DDBJ whole genome shotgun (WGS) entry which is preliminary data.</text>
</comment>
<dbReference type="AlphaFoldDB" id="A0AAQ1UFL4"/>
<accession>A0AAQ1UFL4</accession>
<dbReference type="Proteomes" id="UP000255283">
    <property type="component" value="Unassembled WGS sequence"/>
</dbReference>